<evidence type="ECO:0000313" key="1">
    <source>
        <dbReference type="EMBL" id="GGA38390.1"/>
    </source>
</evidence>
<name>A0ABQ1G7S4_9BACL</name>
<organism evidence="1 2">
    <name type="scientific">Kroppenstedtia guangzhouensis</name>
    <dbReference type="NCBI Taxonomy" id="1274356"/>
    <lineage>
        <taxon>Bacteria</taxon>
        <taxon>Bacillati</taxon>
        <taxon>Bacillota</taxon>
        <taxon>Bacilli</taxon>
        <taxon>Bacillales</taxon>
        <taxon>Thermoactinomycetaceae</taxon>
        <taxon>Kroppenstedtia</taxon>
    </lineage>
</organism>
<protein>
    <recommendedName>
        <fullName evidence="3">XRE family transcriptional regulator</fullName>
    </recommendedName>
</protein>
<keyword evidence="2" id="KW-1185">Reference proteome</keyword>
<reference evidence="2" key="1">
    <citation type="journal article" date="2019" name="Int. J. Syst. Evol. Microbiol.">
        <title>The Global Catalogue of Microorganisms (GCM) 10K type strain sequencing project: providing services to taxonomists for standard genome sequencing and annotation.</title>
        <authorList>
            <consortium name="The Broad Institute Genomics Platform"/>
            <consortium name="The Broad Institute Genome Sequencing Center for Infectious Disease"/>
            <person name="Wu L."/>
            <person name="Ma J."/>
        </authorList>
    </citation>
    <scope>NUCLEOTIDE SEQUENCE [LARGE SCALE GENOMIC DNA]</scope>
    <source>
        <strain evidence="2">CGMCC 1.12404</strain>
    </source>
</reference>
<dbReference type="EMBL" id="BMEX01000003">
    <property type="protein sequence ID" value="GGA38390.1"/>
    <property type="molecule type" value="Genomic_DNA"/>
</dbReference>
<comment type="caution">
    <text evidence="1">The sequence shown here is derived from an EMBL/GenBank/DDBJ whole genome shotgun (WGS) entry which is preliminary data.</text>
</comment>
<proteinExistence type="predicted"/>
<accession>A0ABQ1G7S4</accession>
<evidence type="ECO:0000313" key="2">
    <source>
        <dbReference type="Proteomes" id="UP000617979"/>
    </source>
</evidence>
<evidence type="ECO:0008006" key="3">
    <source>
        <dbReference type="Google" id="ProtNLM"/>
    </source>
</evidence>
<gene>
    <name evidence="1" type="ORF">GCM10007416_09120</name>
</gene>
<dbReference type="RefSeq" id="WP_188430361.1">
    <property type="nucleotide sequence ID" value="NZ_BMEX01000003.1"/>
</dbReference>
<dbReference type="Proteomes" id="UP000617979">
    <property type="component" value="Unassembled WGS sequence"/>
</dbReference>
<sequence length="76" mass="9374">MSIEKDDLHKLVDRLREQDKKSAYDFLRYLIDRQKDPYYEINQREPDDVPMNEEELEQFHDEEFVSWEAVKRGLKI</sequence>